<evidence type="ECO:0000259" key="1">
    <source>
        <dbReference type="PROSITE" id="PS51464"/>
    </source>
</evidence>
<reference evidence="3" key="1">
    <citation type="journal article" date="2019" name="Int. J. Syst. Evol. Microbiol.">
        <title>The Global Catalogue of Microorganisms (GCM) 10K type strain sequencing project: providing services to taxonomists for standard genome sequencing and annotation.</title>
        <authorList>
            <consortium name="The Broad Institute Genomics Platform"/>
            <consortium name="The Broad Institute Genome Sequencing Center for Infectious Disease"/>
            <person name="Wu L."/>
            <person name="Ma J."/>
        </authorList>
    </citation>
    <scope>NUCLEOTIDE SEQUENCE [LARGE SCALE GENOMIC DNA]</scope>
    <source>
        <strain evidence="3">CGMCC 4.7192</strain>
    </source>
</reference>
<organism evidence="2 3">
    <name type="scientific">Kiloniella antarctica</name>
    <dbReference type="NCBI Taxonomy" id="1550907"/>
    <lineage>
        <taxon>Bacteria</taxon>
        <taxon>Pseudomonadati</taxon>
        <taxon>Pseudomonadota</taxon>
        <taxon>Alphaproteobacteria</taxon>
        <taxon>Rhodospirillales</taxon>
        <taxon>Kiloniellaceae</taxon>
        <taxon>Kiloniella</taxon>
    </lineage>
</organism>
<comment type="caution">
    <text evidence="2">The sequence shown here is derived from an EMBL/GenBank/DDBJ whole genome shotgun (WGS) entry which is preliminary data.</text>
</comment>
<keyword evidence="3" id="KW-1185">Reference proteome</keyword>
<dbReference type="Pfam" id="PF13580">
    <property type="entry name" value="SIS_2"/>
    <property type="match status" value="1"/>
</dbReference>
<dbReference type="PANTHER" id="PTHR30390">
    <property type="entry name" value="SEDOHEPTULOSE 7-PHOSPHATE ISOMERASE / DNAA INITIATOR-ASSOCIATING FACTOR FOR REPLICATION INITIATION"/>
    <property type="match status" value="1"/>
</dbReference>
<dbReference type="InterPro" id="IPR035461">
    <property type="entry name" value="GmhA/DiaA"/>
</dbReference>
<proteinExistence type="predicted"/>
<keyword evidence="2" id="KW-0413">Isomerase</keyword>
<dbReference type="CDD" id="cd05006">
    <property type="entry name" value="SIS_GmhA"/>
    <property type="match status" value="1"/>
</dbReference>
<feature type="domain" description="SIS" evidence="1">
    <location>
        <begin position="40"/>
        <end position="201"/>
    </location>
</feature>
<dbReference type="PANTHER" id="PTHR30390:SF8">
    <property type="entry name" value="SUGAR ISOMERASE (SIS)"/>
    <property type="match status" value="1"/>
</dbReference>
<dbReference type="RefSeq" id="WP_380252873.1">
    <property type="nucleotide sequence ID" value="NZ_JBHUII010000007.1"/>
</dbReference>
<dbReference type="InterPro" id="IPR046348">
    <property type="entry name" value="SIS_dom_sf"/>
</dbReference>
<evidence type="ECO:0000313" key="3">
    <source>
        <dbReference type="Proteomes" id="UP001597294"/>
    </source>
</evidence>
<name>A0ABW5BPQ1_9PROT</name>
<protein>
    <submittedName>
        <fullName evidence="2">SIS domain-containing protein</fullName>
        <ecNumber evidence="2">5.3.1.-</ecNumber>
    </submittedName>
</protein>
<evidence type="ECO:0000313" key="2">
    <source>
        <dbReference type="EMBL" id="MFD2206841.1"/>
    </source>
</evidence>
<dbReference type="Gene3D" id="3.40.50.10490">
    <property type="entry name" value="Glucose-6-phosphate isomerase like protein, domain 1"/>
    <property type="match status" value="1"/>
</dbReference>
<dbReference type="InterPro" id="IPR050099">
    <property type="entry name" value="SIS_GmhA/DiaA_subfam"/>
</dbReference>
<dbReference type="PROSITE" id="PS51464">
    <property type="entry name" value="SIS"/>
    <property type="match status" value="1"/>
</dbReference>
<sequence length="201" mass="21958">MNKLDTMFADISSPAEYAREYSLYLCELLKNLDYQKVEEFIKLLLEAREDDKSIFFIGNGGSAATASHFANDIGLGTRAPGKPFRVQSLTDNNAVMTAIANDDGYENLFVLQLKNLLRPKDLVITISASGNSPNIVKALEYSKEVGAKTVSLCGFDGGISGKISDLSILIETAKGEYGPVEDLHMILDHIVGTYLMRAVKV</sequence>
<dbReference type="SUPFAM" id="SSF53697">
    <property type="entry name" value="SIS domain"/>
    <property type="match status" value="1"/>
</dbReference>
<dbReference type="EMBL" id="JBHUII010000007">
    <property type="protein sequence ID" value="MFD2206841.1"/>
    <property type="molecule type" value="Genomic_DNA"/>
</dbReference>
<accession>A0ABW5BPQ1</accession>
<dbReference type="Proteomes" id="UP001597294">
    <property type="component" value="Unassembled WGS sequence"/>
</dbReference>
<dbReference type="InterPro" id="IPR001347">
    <property type="entry name" value="SIS_dom"/>
</dbReference>
<dbReference type="EC" id="5.3.1.-" evidence="2"/>
<gene>
    <name evidence="2" type="ORF">ACFSKO_14515</name>
</gene>
<dbReference type="GO" id="GO:0016853">
    <property type="term" value="F:isomerase activity"/>
    <property type="evidence" value="ECO:0007669"/>
    <property type="project" value="UniProtKB-KW"/>
</dbReference>